<evidence type="ECO:0000313" key="1">
    <source>
        <dbReference type="EMBL" id="MCC8621752.1"/>
    </source>
</evidence>
<evidence type="ECO:0000313" key="2">
    <source>
        <dbReference type="Proteomes" id="UP001430544"/>
    </source>
</evidence>
<organism evidence="1 2">
    <name type="scientific">Xanthomonas vesicatoria</name>
    <dbReference type="NCBI Taxonomy" id="56460"/>
    <lineage>
        <taxon>Bacteria</taxon>
        <taxon>Pseudomonadati</taxon>
        <taxon>Pseudomonadota</taxon>
        <taxon>Gammaproteobacteria</taxon>
        <taxon>Lysobacterales</taxon>
        <taxon>Lysobacteraceae</taxon>
        <taxon>Xanthomonas</taxon>
    </lineage>
</organism>
<protein>
    <submittedName>
        <fullName evidence="1">Uncharacterized protein</fullName>
    </submittedName>
</protein>
<dbReference type="GeneID" id="46984351"/>
<accession>A0ABS8L7M7</accession>
<gene>
    <name evidence="1" type="ORF">LN473_07105</name>
</gene>
<keyword evidence="2" id="KW-1185">Reference proteome</keyword>
<name>A0ABS8L7M7_9XANT</name>
<sequence length="119" mass="13362">MLQPRACGVVYRRTQYLRRVVAVCQSCMDGRALCGLRLLDLRGSGSEDGAHRRRWFELQGVCCICRCCLRRSNPGGIACAVGLRSSLRKPPLHTVWRRVRGQRVQQCGQAIFASTKALE</sequence>
<dbReference type="RefSeq" id="WP_126936599.1">
    <property type="nucleotide sequence ID" value="NZ_CP018470.1"/>
</dbReference>
<comment type="caution">
    <text evidence="1">The sequence shown here is derived from an EMBL/GenBank/DDBJ whole genome shotgun (WGS) entry which is preliminary data.</text>
</comment>
<proteinExistence type="predicted"/>
<reference evidence="1" key="1">
    <citation type="submission" date="2021-11" db="EMBL/GenBank/DDBJ databases">
        <title>Genome resources and taxonomic validation of 89 Xanthomonas strains.</title>
        <authorList>
            <person name="Tambong J.T."/>
        </authorList>
    </citation>
    <scope>NUCLEOTIDE SEQUENCE</scope>
    <source>
        <strain evidence="1">Bv 5-4A</strain>
    </source>
</reference>
<dbReference type="Proteomes" id="UP001430544">
    <property type="component" value="Unassembled WGS sequence"/>
</dbReference>
<dbReference type="EMBL" id="JAJIUN010000030">
    <property type="protein sequence ID" value="MCC8621752.1"/>
    <property type="molecule type" value="Genomic_DNA"/>
</dbReference>